<organism evidence="4 5">
    <name type="scientific">Gnathostoma spinigerum</name>
    <dbReference type="NCBI Taxonomy" id="75299"/>
    <lineage>
        <taxon>Eukaryota</taxon>
        <taxon>Metazoa</taxon>
        <taxon>Ecdysozoa</taxon>
        <taxon>Nematoda</taxon>
        <taxon>Chromadorea</taxon>
        <taxon>Rhabditida</taxon>
        <taxon>Spirurina</taxon>
        <taxon>Gnathostomatomorpha</taxon>
        <taxon>Gnathostomatoidea</taxon>
        <taxon>Gnathostomatidae</taxon>
        <taxon>Gnathostoma</taxon>
    </lineage>
</organism>
<evidence type="ECO:0000259" key="3">
    <source>
        <dbReference type="Pfam" id="PF07850"/>
    </source>
</evidence>
<dbReference type="EMBL" id="JBGFUD010001034">
    <property type="protein sequence ID" value="MFH4975651.1"/>
    <property type="molecule type" value="Genomic_DNA"/>
</dbReference>
<dbReference type="Proteomes" id="UP001608902">
    <property type="component" value="Unassembled WGS sequence"/>
</dbReference>
<keyword evidence="1" id="KW-0472">Membrane</keyword>
<proteinExistence type="predicted"/>
<feature type="signal peptide" evidence="2">
    <location>
        <begin position="1"/>
        <end position="19"/>
    </location>
</feature>
<evidence type="ECO:0000256" key="2">
    <source>
        <dbReference type="SAM" id="SignalP"/>
    </source>
</evidence>
<reference evidence="4 5" key="1">
    <citation type="submission" date="2024-08" db="EMBL/GenBank/DDBJ databases">
        <title>Gnathostoma spinigerum genome.</title>
        <authorList>
            <person name="Gonzalez-Bertolin B."/>
            <person name="Monzon S."/>
            <person name="Zaballos A."/>
            <person name="Jimenez P."/>
            <person name="Dekumyoy P."/>
            <person name="Varona S."/>
            <person name="Cuesta I."/>
            <person name="Sumanam S."/>
            <person name="Adisakwattana P."/>
            <person name="Gasser R.B."/>
            <person name="Hernandez-Gonzalez A."/>
            <person name="Young N.D."/>
            <person name="Perteguer M.J."/>
        </authorList>
    </citation>
    <scope>NUCLEOTIDE SEQUENCE [LARGE SCALE GENOMIC DNA]</scope>
    <source>
        <strain evidence="4">AL3</strain>
        <tissue evidence="4">Liver</tissue>
    </source>
</reference>
<evidence type="ECO:0000256" key="1">
    <source>
        <dbReference type="SAM" id="Phobius"/>
    </source>
</evidence>
<evidence type="ECO:0000313" key="5">
    <source>
        <dbReference type="Proteomes" id="UP001608902"/>
    </source>
</evidence>
<sequence length="319" mass="34420">MTSLKVCLATLCLLSGSHAVTLEFSAVPASISAPSAAELKAADYALLNNYMLGLTAQKPDGWDGKGSILVRPKALIAVHVVGLDSDSSQNPHFDLGTGSVNLNAVNDALGEAFGDKREWTVVSSSGITGANFAKSVNDAKPNHVIKTEALPLRSEIENIYKLAEALKAGGARLQLSSPEFHAVHISGLSAVKTSDPSNYKEAAREVRDAISFLMDTAQPIYGNQLLGEVVYVSDEEHHVHRRAVAEQSSTFDEQLMRLRRALHVYSFTAPDYPAMFAIVAGLVIILSIAILFIAVAIWNVDPGRDSIIYRMTTTRMKKD</sequence>
<dbReference type="AlphaFoldDB" id="A0ABD6E7P9"/>
<dbReference type="InterPro" id="IPR012493">
    <property type="entry name" value="Renin_rcpt"/>
</dbReference>
<gene>
    <name evidence="4" type="ORF">AB6A40_002360</name>
</gene>
<feature type="domain" description="Renin receptor-like C-terminal transmembrane spanning segment" evidence="3">
    <location>
        <begin position="245"/>
        <end position="319"/>
    </location>
</feature>
<keyword evidence="5" id="KW-1185">Reference proteome</keyword>
<accession>A0ABD6E7P9</accession>
<keyword evidence="1" id="KW-1133">Transmembrane helix</keyword>
<dbReference type="InterPro" id="IPR056780">
    <property type="entry name" value="Renin_r_C"/>
</dbReference>
<keyword evidence="2" id="KW-0732">Signal</keyword>
<dbReference type="PANTHER" id="PTHR13351:SF1">
    <property type="entry name" value="RENIN RECEPTOR"/>
    <property type="match status" value="1"/>
</dbReference>
<protein>
    <recommendedName>
        <fullName evidence="3">Renin receptor-like C-terminal transmembrane spanning segment domain-containing protein</fullName>
    </recommendedName>
</protein>
<keyword evidence="1" id="KW-0812">Transmembrane</keyword>
<name>A0ABD6E7P9_9BILA</name>
<dbReference type="PANTHER" id="PTHR13351">
    <property type="entry name" value="RENIN RECEPTOR"/>
    <property type="match status" value="1"/>
</dbReference>
<feature type="transmembrane region" description="Helical" evidence="1">
    <location>
        <begin position="274"/>
        <end position="300"/>
    </location>
</feature>
<comment type="caution">
    <text evidence="4">The sequence shown here is derived from an EMBL/GenBank/DDBJ whole genome shotgun (WGS) entry which is preliminary data.</text>
</comment>
<evidence type="ECO:0000313" key="4">
    <source>
        <dbReference type="EMBL" id="MFH4975651.1"/>
    </source>
</evidence>
<feature type="chain" id="PRO_5044814803" description="Renin receptor-like C-terminal transmembrane spanning segment domain-containing protein" evidence="2">
    <location>
        <begin position="20"/>
        <end position="319"/>
    </location>
</feature>
<dbReference type="Pfam" id="PF07850">
    <property type="entry name" value="Renin_r"/>
    <property type="match status" value="1"/>
</dbReference>